<protein>
    <submittedName>
        <fullName evidence="1">Uncharacterized protein</fullName>
    </submittedName>
</protein>
<reference evidence="1" key="1">
    <citation type="journal article" date="2023" name="Genome Biol. Evol.">
        <title>Long-read-based Genome Assembly of Drosophila gunungcola Reveals Fewer Chemosensory Genes in Flower-breeding Species.</title>
        <authorList>
            <person name="Negi A."/>
            <person name="Liao B.Y."/>
            <person name="Yeh S.D."/>
        </authorList>
    </citation>
    <scope>NUCLEOTIDE SEQUENCE</scope>
    <source>
        <strain evidence="1">Sukarami</strain>
    </source>
</reference>
<proteinExistence type="predicted"/>
<dbReference type="AlphaFoldDB" id="A0A9P9YDZ8"/>
<organism evidence="1 2">
    <name type="scientific">Drosophila gunungcola</name>
    <name type="common">fruit fly</name>
    <dbReference type="NCBI Taxonomy" id="103775"/>
    <lineage>
        <taxon>Eukaryota</taxon>
        <taxon>Metazoa</taxon>
        <taxon>Ecdysozoa</taxon>
        <taxon>Arthropoda</taxon>
        <taxon>Hexapoda</taxon>
        <taxon>Insecta</taxon>
        <taxon>Pterygota</taxon>
        <taxon>Neoptera</taxon>
        <taxon>Endopterygota</taxon>
        <taxon>Diptera</taxon>
        <taxon>Brachycera</taxon>
        <taxon>Muscomorpha</taxon>
        <taxon>Ephydroidea</taxon>
        <taxon>Drosophilidae</taxon>
        <taxon>Drosophila</taxon>
        <taxon>Sophophora</taxon>
    </lineage>
</organism>
<evidence type="ECO:0000313" key="2">
    <source>
        <dbReference type="Proteomes" id="UP001059596"/>
    </source>
</evidence>
<keyword evidence="2" id="KW-1185">Reference proteome</keyword>
<dbReference type="Proteomes" id="UP001059596">
    <property type="component" value="Unassembled WGS sequence"/>
</dbReference>
<sequence>MYPLSCCWMSTMVRVCGCAVRRLCARVWHSLLIQSASRQQLSERKRKRGREKER</sequence>
<evidence type="ECO:0000313" key="1">
    <source>
        <dbReference type="EMBL" id="KAI8034778.1"/>
    </source>
</evidence>
<name>A0A9P9YDZ8_9MUSC</name>
<dbReference type="EMBL" id="JAMKOV010000058">
    <property type="protein sequence ID" value="KAI8034778.1"/>
    <property type="molecule type" value="Genomic_DNA"/>
</dbReference>
<gene>
    <name evidence="1" type="ORF">M5D96_012442</name>
</gene>
<accession>A0A9P9YDZ8</accession>
<comment type="caution">
    <text evidence="1">The sequence shown here is derived from an EMBL/GenBank/DDBJ whole genome shotgun (WGS) entry which is preliminary data.</text>
</comment>